<sequence>MSPNSIFLSGLLVVCALISKQFLLINEETLVALCFCAFVFAAIRYGSGMVQEMLEAQQNEISQSISQGSIAHWETMQARLVHATKIQDALTTFATQATGLQAYLEESLLSGSKKDKDLFLRFYDAQLHLLSSSAPQDRLKIHVPQLIRELILLNPSVPSVLLNQSFATLHLAGEKKEGKAGSALPAKKVVLS</sequence>
<keyword evidence="5" id="KW-0406">Ion transport</keyword>
<organism evidence="9">
    <name type="scientific">Prasinococcus sp. CCMP1194</name>
    <dbReference type="NCBI Taxonomy" id="110672"/>
    <lineage>
        <taxon>Eukaryota</taxon>
        <taxon>Viridiplantae</taxon>
        <taxon>Prasinodermophyta</taxon>
        <taxon>Palmophyllophyceae</taxon>
        <taxon>Prasinococcales</taxon>
        <taxon>Prasinococcaceae</taxon>
        <taxon>Prasinococcus</taxon>
    </lineage>
</organism>
<comment type="subcellular location">
    <subcellularLocation>
        <location evidence="1">Mitochondrion membrane</location>
    </subcellularLocation>
</comment>
<protein>
    <submittedName>
        <fullName evidence="9">ATP synthase F0 subunit beta</fullName>
    </submittedName>
</protein>
<feature type="transmembrane region" description="Helical" evidence="8">
    <location>
        <begin position="29"/>
        <end position="47"/>
    </location>
</feature>
<evidence type="ECO:0000256" key="2">
    <source>
        <dbReference type="ARBA" id="ARBA00022448"/>
    </source>
</evidence>
<evidence type="ECO:0000256" key="7">
    <source>
        <dbReference type="ARBA" id="ARBA00023136"/>
    </source>
</evidence>
<keyword evidence="4" id="KW-0375">Hydrogen ion transport</keyword>
<keyword evidence="6 9" id="KW-0496">Mitochondrion</keyword>
<proteinExistence type="predicted"/>
<gene>
    <name evidence="9" type="primary">atp4</name>
</gene>
<reference evidence="9" key="1">
    <citation type="submission" date="2019-11" db="EMBL/GenBank/DDBJ databases">
        <title>Complete mitogenomes of the marine picoplanktonic green algae Prasinoderma sp. MBIC 10622 and Prasinococcus capsulatus CCMP 1194 (Palmophyllophyceae).</title>
        <authorList>
            <person name="Turmel M."/>
            <person name="Otis C."/>
            <person name="Lemieux C."/>
        </authorList>
    </citation>
    <scope>NUCLEOTIDE SEQUENCE</scope>
</reference>
<dbReference type="GO" id="GO:0015078">
    <property type="term" value="F:proton transmembrane transporter activity"/>
    <property type="evidence" value="ECO:0007669"/>
    <property type="project" value="InterPro"/>
</dbReference>
<dbReference type="Pfam" id="PF05405">
    <property type="entry name" value="Mt_ATP-synt_B"/>
    <property type="match status" value="1"/>
</dbReference>
<dbReference type="GO" id="GO:0045259">
    <property type="term" value="C:proton-transporting ATP synthase complex"/>
    <property type="evidence" value="ECO:0007669"/>
    <property type="project" value="UniProtKB-KW"/>
</dbReference>
<dbReference type="GO" id="GO:0031966">
    <property type="term" value="C:mitochondrial membrane"/>
    <property type="evidence" value="ECO:0007669"/>
    <property type="project" value="UniProtKB-SubCell"/>
</dbReference>
<keyword evidence="8" id="KW-1133">Transmembrane helix</keyword>
<keyword evidence="2" id="KW-0813">Transport</keyword>
<evidence type="ECO:0000256" key="8">
    <source>
        <dbReference type="SAM" id="Phobius"/>
    </source>
</evidence>
<evidence type="ECO:0000313" key="9">
    <source>
        <dbReference type="EMBL" id="QGN73955.1"/>
    </source>
</evidence>
<keyword evidence="8" id="KW-0812">Transmembrane</keyword>
<evidence type="ECO:0000256" key="3">
    <source>
        <dbReference type="ARBA" id="ARBA00022547"/>
    </source>
</evidence>
<name>A0A650AKU1_9VIRI</name>
<dbReference type="GO" id="GO:0015986">
    <property type="term" value="P:proton motive force-driven ATP synthesis"/>
    <property type="evidence" value="ECO:0007669"/>
    <property type="project" value="InterPro"/>
</dbReference>
<evidence type="ECO:0000256" key="1">
    <source>
        <dbReference type="ARBA" id="ARBA00004325"/>
    </source>
</evidence>
<geneLocation type="mitochondrion" evidence="9"/>
<dbReference type="EMBL" id="MN662312">
    <property type="protein sequence ID" value="QGN73955.1"/>
    <property type="molecule type" value="Genomic_DNA"/>
</dbReference>
<accession>A0A650AKU1</accession>
<keyword evidence="3" id="KW-0138">CF(0)</keyword>
<keyword evidence="7 8" id="KW-0472">Membrane</keyword>
<evidence type="ECO:0000256" key="6">
    <source>
        <dbReference type="ARBA" id="ARBA00023128"/>
    </source>
</evidence>
<dbReference type="InterPro" id="IPR008688">
    <property type="entry name" value="ATP_synth_Bsub_B/MI25"/>
</dbReference>
<dbReference type="AlphaFoldDB" id="A0A650AKU1"/>
<evidence type="ECO:0000256" key="5">
    <source>
        <dbReference type="ARBA" id="ARBA00023065"/>
    </source>
</evidence>
<evidence type="ECO:0000256" key="4">
    <source>
        <dbReference type="ARBA" id="ARBA00022781"/>
    </source>
</evidence>